<name>A0ABS6I066_MYCGD</name>
<dbReference type="Proteomes" id="UP000696413">
    <property type="component" value="Unassembled WGS sequence"/>
</dbReference>
<sequence length="437" mass="48551">MTVGDYAGVPLQDPGDTWRNGAVFLLRKPARASCSVSLDGWLTTVVRGHKAVITCGPSTGTDFEATFTEALNAANRGLDYLSVTGQGDCVIRDAPDDCLVWWPSAALGGVVMRCQVVQPFGIDISMTGVVKDANGNILPSPPPPTPMADDAFRFVRMARTSDDLFDAYRNLFLAFESLLSDLRPRRQVPITTPRREWWRLWGSQLATGNMKWETEHNWFMDALDHADRLVSLATLTPPGVTNHKKWISRWMYSAERSALMHAKRGQNYLLPHDARDRAELIESLGRLWQYIKNLIEKHLHVRGRSSSLSRYTVEHTARAVLLEFPLIVSDDDGPVNPEAENLIDPGATVVQLRPSTPRVDPDDPELWKLLAHCDAADLAGLTTIRRFGHMRSDGTGICEVLSELVGPLTLGPAVVRLEMDRGFRHVSPTGPPRQFSS</sequence>
<protein>
    <recommendedName>
        <fullName evidence="3">ApeA N-terminal domain-containing protein</fullName>
    </recommendedName>
</protein>
<organism evidence="1 2">
    <name type="scientific">Mycolicibacterium goodii</name>
    <name type="common">Mycobacterium goodii</name>
    <dbReference type="NCBI Taxonomy" id="134601"/>
    <lineage>
        <taxon>Bacteria</taxon>
        <taxon>Bacillati</taxon>
        <taxon>Actinomycetota</taxon>
        <taxon>Actinomycetes</taxon>
        <taxon>Mycobacteriales</taxon>
        <taxon>Mycobacteriaceae</taxon>
        <taxon>Mycolicibacterium</taxon>
    </lineage>
</organism>
<dbReference type="EMBL" id="JAHBOM010000047">
    <property type="protein sequence ID" value="MBU8827590.1"/>
    <property type="molecule type" value="Genomic_DNA"/>
</dbReference>
<evidence type="ECO:0000313" key="2">
    <source>
        <dbReference type="Proteomes" id="UP000696413"/>
    </source>
</evidence>
<reference evidence="1 2" key="1">
    <citation type="submission" date="2021-05" db="EMBL/GenBank/DDBJ databases">
        <title>Draft Genome Sequences of Clinical Respiratory Isolates of Mycobacterium goodii Recovered in Ireland.</title>
        <authorList>
            <person name="Flanagan P.R."/>
            <person name="Mok S."/>
            <person name="Roycroft E."/>
            <person name="Rogers T.R."/>
            <person name="Fitzgibbon M."/>
        </authorList>
    </citation>
    <scope>NUCLEOTIDE SEQUENCE [LARGE SCALE GENOMIC DNA]</scope>
    <source>
        <strain evidence="1 2">14IE55</strain>
    </source>
</reference>
<proteinExistence type="predicted"/>
<gene>
    <name evidence="1" type="ORF">KL859_32565</name>
</gene>
<evidence type="ECO:0008006" key="3">
    <source>
        <dbReference type="Google" id="ProtNLM"/>
    </source>
</evidence>
<accession>A0ABS6I066</accession>
<comment type="caution">
    <text evidence="1">The sequence shown here is derived from an EMBL/GenBank/DDBJ whole genome shotgun (WGS) entry which is preliminary data.</text>
</comment>
<keyword evidence="2" id="KW-1185">Reference proteome</keyword>
<evidence type="ECO:0000313" key="1">
    <source>
        <dbReference type="EMBL" id="MBU8827590.1"/>
    </source>
</evidence>